<dbReference type="EMBL" id="JAHUZN010000012">
    <property type="protein sequence ID" value="KAG8474208.1"/>
    <property type="molecule type" value="Genomic_DNA"/>
</dbReference>
<dbReference type="Gene3D" id="1.20.1080.10">
    <property type="entry name" value="Glycerol uptake facilitator protein"/>
    <property type="match status" value="2"/>
</dbReference>
<evidence type="ECO:0000256" key="5">
    <source>
        <dbReference type="SAM" id="MobiDB-lite"/>
    </source>
</evidence>
<feature type="transmembrane region" description="Helical" evidence="6">
    <location>
        <begin position="174"/>
        <end position="193"/>
    </location>
</feature>
<feature type="region of interest" description="Disordered" evidence="5">
    <location>
        <begin position="938"/>
        <end position="957"/>
    </location>
</feature>
<dbReference type="Proteomes" id="UP000701853">
    <property type="component" value="Chromosome 12"/>
</dbReference>
<keyword evidence="4 6" id="KW-0472">Membrane</keyword>
<comment type="subcellular location">
    <subcellularLocation>
        <location evidence="1">Membrane</location>
        <topology evidence="1">Multi-pass membrane protein</topology>
    </subcellularLocation>
</comment>
<feature type="transmembrane region" description="Helical" evidence="6">
    <location>
        <begin position="72"/>
        <end position="93"/>
    </location>
</feature>
<protein>
    <submittedName>
        <fullName evidence="7">Uncharacterized protein</fullName>
    </submittedName>
</protein>
<dbReference type="OrthoDB" id="3222at2759"/>
<keyword evidence="2 6" id="KW-0812">Transmembrane</keyword>
<dbReference type="SUPFAM" id="SSF81338">
    <property type="entry name" value="Aquaporin-like"/>
    <property type="match status" value="2"/>
</dbReference>
<name>A0A8J5XZS6_9ROSI</name>
<feature type="compositionally biased region" description="Basic and acidic residues" evidence="5">
    <location>
        <begin position="938"/>
        <end position="950"/>
    </location>
</feature>
<dbReference type="PANTHER" id="PTHR47002">
    <property type="entry name" value="AQUAPORIN-LIKE"/>
    <property type="match status" value="1"/>
</dbReference>
<dbReference type="PANTHER" id="PTHR47002:SF2">
    <property type="entry name" value="AQUAPORIN AQPAE.A-LIKE"/>
    <property type="match status" value="1"/>
</dbReference>
<dbReference type="Pfam" id="PF00230">
    <property type="entry name" value="MIP"/>
    <property type="match status" value="2"/>
</dbReference>
<feature type="transmembrane region" description="Helical" evidence="6">
    <location>
        <begin position="728"/>
        <end position="750"/>
    </location>
</feature>
<feature type="transmembrane region" description="Helical" evidence="6">
    <location>
        <begin position="146"/>
        <end position="168"/>
    </location>
</feature>
<sequence length="957" mass="104122">MPILELESGPSVEDEKKQSPTTLNKILCLEELFSLEVWRASLAELLGTAVLVFAMDTIVISSYETQTKTPHLIMSFLIAVTITVLLLATFPISGGHINPVISLAASLTGVISLSRAAIYILAQCVGGVLGALALQSVVNTKIEQTFSLGGCTLTIVVPSANGPLVIGLETSQALWLEIICTFVFLFASIWIAFDKRQAKHLGRVVVCSIIGVVVGLIVFISTTVTSTKGYAGVGMNPARCLGPALIRGGHLWNGHWVFWAGPAVACVAFALYTKLIPSQLLMIGSCFERLRVSIDTRQKLEQDCFKPKITGTVGVIEDKENVYTGTSVRPLVATHQGKPHILFNNLWTIFNLKLVEDEEKQSPTTLNKILCLEELFSFEVWRASLAELHGTAVLVFAVVSSHETQTKTPPPYNVISYCCHYHRSPPSHVSHFRWPHQSCYQPCGLTYRSYFPLTFRHLYIGSMCCGCTRETRITVCATSSVENHETRIPKESKSVKANIVWLHLCPRVYLTKSNDLHPQMKKRSRKLFCFLILSSVMSQDAAKKYSLGGCTINGNKPTFGVSFRRNFVHLTREEAQNYGLCSDGRGDGTSSFIAFVLDMDSILSRASDHNLPTTSSAENHETKLPKESKSVKATLFGCIGAREFSSPEMWKAALTELVATASLMFTLTTSIVACLDSNESNPKLLVPFAVFIIAFLFLMVTVPLSGGHMSPVFTFIAALKGIISLARASIYILAQCVGSITGFLILSSVMSHDAAKKYSLGGCTIDGNGSTSGVSSGTALMLEFCCTFVVLFVGVTIAFDKRRSKELGLAMVCAVVAGAMALAVFVSISVTGRAGYAGVGLNPARCLGPALLRGGSLWNGHWVFWIGPCLACIIYYGFTKGLPKEGLVWEDEKHDIMNLAAPALCCWGPRSSTSQLNGKVLEIATRLMPVKAIRMMEGAHEQQNSKKPRWDCPPTAA</sequence>
<keyword evidence="8" id="KW-1185">Reference proteome</keyword>
<evidence type="ECO:0000313" key="7">
    <source>
        <dbReference type="EMBL" id="KAG8474208.1"/>
    </source>
</evidence>
<evidence type="ECO:0000256" key="2">
    <source>
        <dbReference type="ARBA" id="ARBA00022692"/>
    </source>
</evidence>
<gene>
    <name evidence="7" type="ORF">CXB51_034056</name>
</gene>
<feature type="transmembrane region" description="Helical" evidence="6">
    <location>
        <begin position="200"/>
        <end position="220"/>
    </location>
</feature>
<feature type="transmembrane region" description="Helical" evidence="6">
    <location>
        <begin position="40"/>
        <end position="60"/>
    </location>
</feature>
<dbReference type="PRINTS" id="PR00783">
    <property type="entry name" value="MINTRINSICP"/>
</dbReference>
<dbReference type="InterPro" id="IPR000425">
    <property type="entry name" value="MIP"/>
</dbReference>
<dbReference type="InterPro" id="IPR023271">
    <property type="entry name" value="Aquaporin-like"/>
</dbReference>
<dbReference type="GO" id="GO:0015267">
    <property type="term" value="F:channel activity"/>
    <property type="evidence" value="ECO:0007669"/>
    <property type="project" value="InterPro"/>
</dbReference>
<feature type="transmembrane region" description="Helical" evidence="6">
    <location>
        <begin position="685"/>
        <end position="707"/>
    </location>
</feature>
<feature type="transmembrane region" description="Helical" evidence="6">
    <location>
        <begin position="256"/>
        <end position="273"/>
    </location>
</feature>
<reference evidence="7 8" key="1">
    <citation type="journal article" date="2021" name="bioRxiv">
        <title>The Gossypium anomalum genome as a resource for cotton improvement and evolutionary analysis of hybrid incompatibility.</title>
        <authorList>
            <person name="Grover C.E."/>
            <person name="Yuan D."/>
            <person name="Arick M.A."/>
            <person name="Miller E.R."/>
            <person name="Hu G."/>
            <person name="Peterson D.G."/>
            <person name="Wendel J.F."/>
            <person name="Udall J.A."/>
        </authorList>
    </citation>
    <scope>NUCLEOTIDE SEQUENCE [LARGE SCALE GENOMIC DNA]</scope>
    <source>
        <strain evidence="7">JFW-Udall</strain>
        <tissue evidence="7">Leaf</tissue>
    </source>
</reference>
<feature type="transmembrane region" description="Helical" evidence="6">
    <location>
        <begin position="113"/>
        <end position="134"/>
    </location>
</feature>
<feature type="transmembrane region" description="Helical" evidence="6">
    <location>
        <begin position="862"/>
        <end position="878"/>
    </location>
</feature>
<feature type="transmembrane region" description="Helical" evidence="6">
    <location>
        <begin position="807"/>
        <end position="828"/>
    </location>
</feature>
<feature type="transmembrane region" description="Helical" evidence="6">
    <location>
        <begin position="779"/>
        <end position="800"/>
    </location>
</feature>
<evidence type="ECO:0000313" key="8">
    <source>
        <dbReference type="Proteomes" id="UP000701853"/>
    </source>
</evidence>
<evidence type="ECO:0000256" key="4">
    <source>
        <dbReference type="ARBA" id="ARBA00023136"/>
    </source>
</evidence>
<evidence type="ECO:0000256" key="1">
    <source>
        <dbReference type="ARBA" id="ARBA00004141"/>
    </source>
</evidence>
<evidence type="ECO:0000256" key="6">
    <source>
        <dbReference type="SAM" id="Phobius"/>
    </source>
</evidence>
<dbReference type="AlphaFoldDB" id="A0A8J5XZS6"/>
<feature type="transmembrane region" description="Helical" evidence="6">
    <location>
        <begin position="652"/>
        <end position="673"/>
    </location>
</feature>
<comment type="caution">
    <text evidence="7">The sequence shown here is derived from an EMBL/GenBank/DDBJ whole genome shotgun (WGS) entry which is preliminary data.</text>
</comment>
<evidence type="ECO:0000256" key="3">
    <source>
        <dbReference type="ARBA" id="ARBA00022989"/>
    </source>
</evidence>
<accession>A0A8J5XZS6</accession>
<keyword evidence="3 6" id="KW-1133">Transmembrane helix</keyword>
<proteinExistence type="predicted"/>
<dbReference type="GO" id="GO:0016020">
    <property type="term" value="C:membrane"/>
    <property type="evidence" value="ECO:0007669"/>
    <property type="project" value="UniProtKB-SubCell"/>
</dbReference>
<organism evidence="7 8">
    <name type="scientific">Gossypium anomalum</name>
    <dbReference type="NCBI Taxonomy" id="47600"/>
    <lineage>
        <taxon>Eukaryota</taxon>
        <taxon>Viridiplantae</taxon>
        <taxon>Streptophyta</taxon>
        <taxon>Embryophyta</taxon>
        <taxon>Tracheophyta</taxon>
        <taxon>Spermatophyta</taxon>
        <taxon>Magnoliopsida</taxon>
        <taxon>eudicotyledons</taxon>
        <taxon>Gunneridae</taxon>
        <taxon>Pentapetalae</taxon>
        <taxon>rosids</taxon>
        <taxon>malvids</taxon>
        <taxon>Malvales</taxon>
        <taxon>Malvaceae</taxon>
        <taxon>Malvoideae</taxon>
        <taxon>Gossypium</taxon>
    </lineage>
</organism>